<dbReference type="PANTHER" id="PTHR43731:SF14">
    <property type="entry name" value="PRESENILIN-ASSOCIATED RHOMBOID-LIKE PROTEIN, MITOCHONDRIAL"/>
    <property type="match status" value="1"/>
</dbReference>
<evidence type="ECO:0000259" key="8">
    <source>
        <dbReference type="Pfam" id="PF01694"/>
    </source>
</evidence>
<evidence type="ECO:0000256" key="7">
    <source>
        <dbReference type="SAM" id="Phobius"/>
    </source>
</evidence>
<evidence type="ECO:0000256" key="5">
    <source>
        <dbReference type="ARBA" id="ARBA00022989"/>
    </source>
</evidence>
<evidence type="ECO:0000313" key="9">
    <source>
        <dbReference type="EMBL" id="AKT90496.1"/>
    </source>
</evidence>
<name>A0AAU8U1W9_9BACT</name>
<dbReference type="Pfam" id="PF01694">
    <property type="entry name" value="Rhomboid"/>
    <property type="match status" value="1"/>
</dbReference>
<sequence length="184" mass="20748">MKQKDKNLKVTNTLIVLNLIIFILSEYVLNTNLVMSYFGLNYLFFSGFYWQVFTTMFLHASFLHVAMNMAVLYQFGFILERYFGSLKFGFIYIIGGVITSVLSLAYTYYMARHGVVVNLVGASGAISVLLGVLANLDKNMRNGLIMAILVISFVPILVGIKVGWYAHLFGFGIGYLYAKISLKR</sequence>
<dbReference type="GO" id="GO:0016020">
    <property type="term" value="C:membrane"/>
    <property type="evidence" value="ECO:0007669"/>
    <property type="project" value="UniProtKB-SubCell"/>
</dbReference>
<feature type="domain" description="Peptidase S54 rhomboid" evidence="8">
    <location>
        <begin position="49"/>
        <end position="183"/>
    </location>
</feature>
<dbReference type="PANTHER" id="PTHR43731">
    <property type="entry name" value="RHOMBOID PROTEASE"/>
    <property type="match status" value="1"/>
</dbReference>
<feature type="transmembrane region" description="Helical" evidence="7">
    <location>
        <begin position="115"/>
        <end position="136"/>
    </location>
</feature>
<evidence type="ECO:0000256" key="2">
    <source>
        <dbReference type="ARBA" id="ARBA00009045"/>
    </source>
</evidence>
<dbReference type="Gene3D" id="1.20.1540.10">
    <property type="entry name" value="Rhomboid-like"/>
    <property type="match status" value="1"/>
</dbReference>
<comment type="subcellular location">
    <subcellularLocation>
        <location evidence="1">Membrane</location>
        <topology evidence="1">Multi-pass membrane protein</topology>
    </subcellularLocation>
</comment>
<keyword evidence="3 7" id="KW-0812">Transmembrane</keyword>
<protein>
    <submittedName>
        <fullName evidence="9">Membrane protein (Rhomboid family)</fullName>
    </submittedName>
</protein>
<accession>A0AAU8U1W9</accession>
<dbReference type="EMBL" id="CP012195">
    <property type="protein sequence ID" value="AKT90496.1"/>
    <property type="molecule type" value="Genomic_DNA"/>
</dbReference>
<dbReference type="GO" id="GO:0004252">
    <property type="term" value="F:serine-type endopeptidase activity"/>
    <property type="evidence" value="ECO:0007669"/>
    <property type="project" value="InterPro"/>
</dbReference>
<feature type="transmembrane region" description="Helical" evidence="7">
    <location>
        <begin position="12"/>
        <end position="29"/>
    </location>
</feature>
<dbReference type="KEGG" id="cure:CUREO_0626"/>
<evidence type="ECO:0000256" key="1">
    <source>
        <dbReference type="ARBA" id="ARBA00004141"/>
    </source>
</evidence>
<evidence type="ECO:0000256" key="3">
    <source>
        <dbReference type="ARBA" id="ARBA00022692"/>
    </source>
</evidence>
<dbReference type="InterPro" id="IPR035952">
    <property type="entry name" value="Rhomboid-like_sf"/>
</dbReference>
<comment type="similarity">
    <text evidence="2">Belongs to the peptidase S54 family.</text>
</comment>
<gene>
    <name evidence="9" type="ORF">CUREO_0626</name>
</gene>
<dbReference type="InterPro" id="IPR022764">
    <property type="entry name" value="Peptidase_S54_rhomboid_dom"/>
</dbReference>
<dbReference type="InterPro" id="IPR050925">
    <property type="entry name" value="Rhomboid_protease_S54"/>
</dbReference>
<dbReference type="SUPFAM" id="SSF144091">
    <property type="entry name" value="Rhomboid-like"/>
    <property type="match status" value="1"/>
</dbReference>
<dbReference type="Proteomes" id="UP000063971">
    <property type="component" value="Chromosome"/>
</dbReference>
<organism evidence="9 10">
    <name type="scientific">Campylobacter ureolyticus RIGS 9880</name>
    <dbReference type="NCBI Taxonomy" id="1032069"/>
    <lineage>
        <taxon>Bacteria</taxon>
        <taxon>Pseudomonadati</taxon>
        <taxon>Campylobacterota</taxon>
        <taxon>Epsilonproteobacteria</taxon>
        <taxon>Campylobacterales</taxon>
        <taxon>Campylobacteraceae</taxon>
        <taxon>Campylobacter</taxon>
    </lineage>
</organism>
<keyword evidence="6 7" id="KW-0472">Membrane</keyword>
<evidence type="ECO:0000313" key="10">
    <source>
        <dbReference type="Proteomes" id="UP000063971"/>
    </source>
</evidence>
<keyword evidence="5 7" id="KW-1133">Transmembrane helix</keyword>
<feature type="transmembrane region" description="Helical" evidence="7">
    <location>
        <begin position="143"/>
        <end position="158"/>
    </location>
</feature>
<feature type="transmembrane region" description="Helical" evidence="7">
    <location>
        <begin position="88"/>
        <end position="109"/>
    </location>
</feature>
<evidence type="ECO:0000256" key="6">
    <source>
        <dbReference type="ARBA" id="ARBA00023136"/>
    </source>
</evidence>
<feature type="transmembrane region" description="Helical" evidence="7">
    <location>
        <begin position="49"/>
        <end position="76"/>
    </location>
</feature>
<dbReference type="AlphaFoldDB" id="A0AAU8U1W9"/>
<keyword evidence="4" id="KW-0378">Hydrolase</keyword>
<evidence type="ECO:0000256" key="4">
    <source>
        <dbReference type="ARBA" id="ARBA00022801"/>
    </source>
</evidence>
<reference evidence="9 10" key="1">
    <citation type="journal article" date="2015" name="Genome Announc.">
        <title>Complete Genome Sequence of the Campylobacter ureolyticus Clinical Isolate RIGS 9880.</title>
        <authorList>
            <person name="Miller W.G."/>
            <person name="Yee E."/>
            <person name="On S.L."/>
            <person name="Andersen L.P."/>
            <person name="Bono J.L."/>
        </authorList>
    </citation>
    <scope>NUCLEOTIDE SEQUENCE [LARGE SCALE GENOMIC DNA]</scope>
    <source>
        <strain evidence="9 10">RIGS 9880</strain>
    </source>
</reference>
<proteinExistence type="inferred from homology"/>